<proteinExistence type="inferred from homology"/>
<evidence type="ECO:0000256" key="1">
    <source>
        <dbReference type="ARBA" id="ARBA00004609"/>
    </source>
</evidence>
<keyword evidence="7" id="KW-0449">Lipoprotein</keyword>
<dbReference type="AlphaFoldDB" id="A0ABD0VVS6"/>
<evidence type="ECO:0000256" key="4">
    <source>
        <dbReference type="ARBA" id="ARBA00022729"/>
    </source>
</evidence>
<name>A0ABD0VVS6_DENTH</name>
<evidence type="ECO:0000256" key="2">
    <source>
        <dbReference type="ARBA" id="ARBA00009748"/>
    </source>
</evidence>
<feature type="chain" id="PRO_5044794072" description="Bifunctional inhibitor/plant lipid transfer protein/seed storage helical domain-containing protein" evidence="9">
    <location>
        <begin position="25"/>
        <end position="236"/>
    </location>
</feature>
<dbReference type="InterPro" id="IPR043325">
    <property type="entry name" value="LTSS"/>
</dbReference>
<feature type="region of interest" description="Disordered" evidence="8">
    <location>
        <begin position="28"/>
        <end position="71"/>
    </location>
</feature>
<dbReference type="GO" id="GO:0005886">
    <property type="term" value="C:plasma membrane"/>
    <property type="evidence" value="ECO:0007669"/>
    <property type="project" value="UniProtKB-SubCell"/>
</dbReference>
<feature type="compositionally biased region" description="Pro residues" evidence="8">
    <location>
        <begin position="44"/>
        <end position="71"/>
    </location>
</feature>
<dbReference type="FunFam" id="1.10.110.10:FF:000001">
    <property type="entry name" value="Bifunctional inhibitor/lipid-transfer protein/seed storage 2S albumin superfamily protein"/>
    <property type="match status" value="1"/>
</dbReference>
<evidence type="ECO:0000259" key="10">
    <source>
        <dbReference type="SMART" id="SM00499"/>
    </source>
</evidence>
<evidence type="ECO:0000256" key="9">
    <source>
        <dbReference type="SAM" id="SignalP"/>
    </source>
</evidence>
<keyword evidence="4 9" id="KW-0732">Signal</keyword>
<dbReference type="Gene3D" id="1.10.110.10">
    <property type="entry name" value="Plant lipid-transfer and hydrophobic proteins"/>
    <property type="match status" value="1"/>
</dbReference>
<comment type="subcellular location">
    <subcellularLocation>
        <location evidence="1">Cell membrane</location>
        <topology evidence="1">Lipid-anchor</topology>
        <topology evidence="1">GPI-anchor</topology>
    </subcellularLocation>
</comment>
<feature type="domain" description="Bifunctional inhibitor/plant lipid transfer protein/seed storage helical" evidence="10">
    <location>
        <begin position="86"/>
        <end position="164"/>
    </location>
</feature>
<dbReference type="Proteomes" id="UP001552299">
    <property type="component" value="Unassembled WGS sequence"/>
</dbReference>
<dbReference type="CDD" id="cd00010">
    <property type="entry name" value="AAI_LTSS"/>
    <property type="match status" value="1"/>
</dbReference>
<keyword evidence="3" id="KW-0472">Membrane</keyword>
<accession>A0ABD0VVS6</accession>
<dbReference type="PANTHER" id="PTHR33044">
    <property type="entry name" value="BIFUNCTIONAL INHIBITOR/LIPID-TRANSFER PROTEIN/SEED STORAGE 2S ALBUMIN SUPERFAMILY PROTEIN-RELATED"/>
    <property type="match status" value="1"/>
</dbReference>
<feature type="signal peptide" evidence="9">
    <location>
        <begin position="1"/>
        <end position="24"/>
    </location>
</feature>
<dbReference type="InterPro" id="IPR016140">
    <property type="entry name" value="Bifunc_inhib/LTP/seed_store"/>
</dbReference>
<evidence type="ECO:0000256" key="3">
    <source>
        <dbReference type="ARBA" id="ARBA00022622"/>
    </source>
</evidence>
<dbReference type="EMBL" id="JANQDX010000001">
    <property type="protein sequence ID" value="KAL0929080.1"/>
    <property type="molecule type" value="Genomic_DNA"/>
</dbReference>
<gene>
    <name evidence="11" type="ORF">M5K25_001020</name>
</gene>
<keyword evidence="3" id="KW-0336">GPI-anchor</keyword>
<keyword evidence="12" id="KW-1185">Reference proteome</keyword>
<evidence type="ECO:0000313" key="11">
    <source>
        <dbReference type="EMBL" id="KAL0929080.1"/>
    </source>
</evidence>
<dbReference type="InterPro" id="IPR036312">
    <property type="entry name" value="Bifun_inhib/LTP/seed_sf"/>
</dbReference>
<evidence type="ECO:0000256" key="7">
    <source>
        <dbReference type="ARBA" id="ARBA00023288"/>
    </source>
</evidence>
<comment type="similarity">
    <text evidence="2">Belongs to the plant LTP family.</text>
</comment>
<keyword evidence="5" id="KW-1015">Disulfide bond</keyword>
<dbReference type="SUPFAM" id="SSF47699">
    <property type="entry name" value="Bifunctional inhibitor/lipid-transfer protein/seed storage 2S albumin"/>
    <property type="match status" value="1"/>
</dbReference>
<organism evidence="11 12">
    <name type="scientific">Dendrobium thyrsiflorum</name>
    <name type="common">Pinecone-like raceme dendrobium</name>
    <name type="synonym">Orchid</name>
    <dbReference type="NCBI Taxonomy" id="117978"/>
    <lineage>
        <taxon>Eukaryota</taxon>
        <taxon>Viridiplantae</taxon>
        <taxon>Streptophyta</taxon>
        <taxon>Embryophyta</taxon>
        <taxon>Tracheophyta</taxon>
        <taxon>Spermatophyta</taxon>
        <taxon>Magnoliopsida</taxon>
        <taxon>Liliopsida</taxon>
        <taxon>Asparagales</taxon>
        <taxon>Orchidaceae</taxon>
        <taxon>Epidendroideae</taxon>
        <taxon>Malaxideae</taxon>
        <taxon>Dendrobiinae</taxon>
        <taxon>Dendrobium</taxon>
    </lineage>
</organism>
<dbReference type="Pfam" id="PF14368">
    <property type="entry name" value="LTP_2"/>
    <property type="match status" value="1"/>
</dbReference>
<sequence length="236" mass="23327">MKMPTSRAHILPLLLLILISDARALSPATAPTHHPKHAPKLTPASPPPLPPASPPPLPPASPPPLPPALAPTYPLPPSPAFTGPDCTTALLNLSSCLTFVEQGANLTVPDKGCCPSLAGLVDSNPVCLCQLLASSNTFGIKIDDTKALMLPTICHVQTPPVSLCNALGIPVASPGALSPGGGSGGAAVPSGSGTLAPATSIAAAPSAGGDGASTAIAASLQLALLAIISQLIFISF</sequence>
<evidence type="ECO:0000256" key="5">
    <source>
        <dbReference type="ARBA" id="ARBA00023157"/>
    </source>
</evidence>
<dbReference type="GO" id="GO:0098552">
    <property type="term" value="C:side of membrane"/>
    <property type="evidence" value="ECO:0007669"/>
    <property type="project" value="UniProtKB-KW"/>
</dbReference>
<evidence type="ECO:0000256" key="6">
    <source>
        <dbReference type="ARBA" id="ARBA00023180"/>
    </source>
</evidence>
<keyword evidence="6" id="KW-0325">Glycoprotein</keyword>
<reference evidence="11 12" key="1">
    <citation type="journal article" date="2024" name="Plant Biotechnol. J.">
        <title>Dendrobium thyrsiflorum genome and its molecular insights into genes involved in important horticultural traits.</title>
        <authorList>
            <person name="Chen B."/>
            <person name="Wang J.Y."/>
            <person name="Zheng P.J."/>
            <person name="Li K.L."/>
            <person name="Liang Y.M."/>
            <person name="Chen X.F."/>
            <person name="Zhang C."/>
            <person name="Zhao X."/>
            <person name="He X."/>
            <person name="Zhang G.Q."/>
            <person name="Liu Z.J."/>
            <person name="Xu Q."/>
        </authorList>
    </citation>
    <scope>NUCLEOTIDE SEQUENCE [LARGE SCALE GENOMIC DNA]</scope>
    <source>
        <strain evidence="11">GZMU011</strain>
    </source>
</reference>
<dbReference type="SMART" id="SM00499">
    <property type="entry name" value="AAI"/>
    <property type="match status" value="1"/>
</dbReference>
<evidence type="ECO:0000313" key="12">
    <source>
        <dbReference type="Proteomes" id="UP001552299"/>
    </source>
</evidence>
<protein>
    <recommendedName>
        <fullName evidence="10">Bifunctional inhibitor/plant lipid transfer protein/seed storage helical domain-containing protein</fullName>
    </recommendedName>
</protein>
<evidence type="ECO:0000256" key="8">
    <source>
        <dbReference type="SAM" id="MobiDB-lite"/>
    </source>
</evidence>
<comment type="caution">
    <text evidence="11">The sequence shown here is derived from an EMBL/GenBank/DDBJ whole genome shotgun (WGS) entry which is preliminary data.</text>
</comment>